<accession>A0A261UAX1</accession>
<dbReference type="InterPro" id="IPR050482">
    <property type="entry name" value="Sensor_HK_TwoCompSys"/>
</dbReference>
<keyword evidence="5 11" id="KW-0418">Kinase</keyword>
<evidence type="ECO:0000256" key="9">
    <source>
        <dbReference type="SAM" id="Phobius"/>
    </source>
</evidence>
<gene>
    <name evidence="11" type="ORF">CAL20_05395</name>
</gene>
<keyword evidence="7" id="KW-0902">Two-component regulatory system</keyword>
<sequence>MKLRLKILLLAVVPLLIAVAAISVAVYVQGMQLAQREKQVVEQAWLSSKESELRHYVSLAYSAVAPLQNAGDDPATQARALALLEQMEFGHDGYFFIYDLHGKNLMHPRQPELVGQNLWDLRDTRGQPVIQNLLAAARHGGNQGEAVRYLWEKPSTGQTVEKLGYVVIMERWGWMLGTGIYLDDVEQALAHIDAAAQANIRNMFAWVGGIVAAAILGVTACGLALNISDHRQSDAKLQLMARRVVHSQEDERARLSRELHDGISQILVSIKLSLEAARDRLQTQAGDPHTLALIDRPLSGALERLNTAVGEVRRISHNLRPTVLDDLGLPAALEHLGREFAVAHEDGSPPLEVRLHTTGDVRPLPEAHATALFRITQEALTNVLRHAHASRADVTLDYAKRGLSLTIADNGVGFDYANVQQDPQLGIGLRNMRERMAALAGTLTCHADDQGTRLQAWLPLPATAHAADGADIAT</sequence>
<evidence type="ECO:0000256" key="2">
    <source>
        <dbReference type="ARBA" id="ARBA00022475"/>
    </source>
</evidence>
<dbReference type="Proteomes" id="UP000216885">
    <property type="component" value="Unassembled WGS sequence"/>
</dbReference>
<reference evidence="11 12" key="1">
    <citation type="submission" date="2017-05" db="EMBL/GenBank/DDBJ databases">
        <title>Complete and WGS of Bordetella genogroups.</title>
        <authorList>
            <person name="Spilker T."/>
            <person name="LiPuma J."/>
        </authorList>
    </citation>
    <scope>NUCLEOTIDE SEQUENCE [LARGE SCALE GENOMIC DNA]</scope>
    <source>
        <strain evidence="11 12">AU9919</strain>
    </source>
</reference>
<evidence type="ECO:0000256" key="1">
    <source>
        <dbReference type="ARBA" id="ARBA00004651"/>
    </source>
</evidence>
<organism evidence="11 12">
    <name type="scientific">Bordetella genomosp. 4</name>
    <dbReference type="NCBI Taxonomy" id="463044"/>
    <lineage>
        <taxon>Bacteria</taxon>
        <taxon>Pseudomonadati</taxon>
        <taxon>Pseudomonadota</taxon>
        <taxon>Betaproteobacteria</taxon>
        <taxon>Burkholderiales</taxon>
        <taxon>Alcaligenaceae</taxon>
        <taxon>Bordetella</taxon>
    </lineage>
</organism>
<dbReference type="InterPro" id="IPR033480">
    <property type="entry name" value="sCache_2"/>
</dbReference>
<evidence type="ECO:0000256" key="8">
    <source>
        <dbReference type="ARBA" id="ARBA00023136"/>
    </source>
</evidence>
<dbReference type="SUPFAM" id="SSF55874">
    <property type="entry name" value="ATPase domain of HSP90 chaperone/DNA topoisomerase II/histidine kinase"/>
    <property type="match status" value="1"/>
</dbReference>
<dbReference type="AlphaFoldDB" id="A0A261UAX1"/>
<evidence type="ECO:0000256" key="7">
    <source>
        <dbReference type="ARBA" id="ARBA00023012"/>
    </source>
</evidence>
<name>A0A261UAX1_9BORD</name>
<dbReference type="GO" id="GO:0005886">
    <property type="term" value="C:plasma membrane"/>
    <property type="evidence" value="ECO:0007669"/>
    <property type="project" value="UniProtKB-SubCell"/>
</dbReference>
<dbReference type="PIRSF" id="PIRSF037314">
    <property type="entry name" value="STHK_MctS"/>
    <property type="match status" value="1"/>
</dbReference>
<proteinExistence type="predicted"/>
<evidence type="ECO:0000256" key="3">
    <source>
        <dbReference type="ARBA" id="ARBA00022679"/>
    </source>
</evidence>
<keyword evidence="2" id="KW-1003">Cell membrane</keyword>
<dbReference type="InterPro" id="IPR017171">
    <property type="entry name" value="Sig_transdc_His_kinase_MctS"/>
</dbReference>
<dbReference type="RefSeq" id="WP_094837380.1">
    <property type="nucleotide sequence ID" value="NZ_NEVQ01000008.1"/>
</dbReference>
<dbReference type="PANTHER" id="PTHR24421">
    <property type="entry name" value="NITRATE/NITRITE SENSOR PROTEIN NARX-RELATED"/>
    <property type="match status" value="1"/>
</dbReference>
<dbReference type="Pfam" id="PF02518">
    <property type="entry name" value="HATPase_c"/>
    <property type="match status" value="1"/>
</dbReference>
<dbReference type="EMBL" id="NEVQ01000008">
    <property type="protein sequence ID" value="OZI59068.1"/>
    <property type="molecule type" value="Genomic_DNA"/>
</dbReference>
<evidence type="ECO:0000256" key="6">
    <source>
        <dbReference type="ARBA" id="ARBA00022989"/>
    </source>
</evidence>
<dbReference type="Pfam" id="PF17200">
    <property type="entry name" value="sCache_2"/>
    <property type="match status" value="1"/>
</dbReference>
<dbReference type="SMART" id="SM00387">
    <property type="entry name" value="HATPase_c"/>
    <property type="match status" value="1"/>
</dbReference>
<evidence type="ECO:0000256" key="5">
    <source>
        <dbReference type="ARBA" id="ARBA00022777"/>
    </source>
</evidence>
<evidence type="ECO:0000313" key="11">
    <source>
        <dbReference type="EMBL" id="OZI59068.1"/>
    </source>
</evidence>
<keyword evidence="12" id="KW-1185">Reference proteome</keyword>
<keyword evidence="4 9" id="KW-0812">Transmembrane</keyword>
<dbReference type="InterPro" id="IPR036890">
    <property type="entry name" value="HATPase_C_sf"/>
</dbReference>
<dbReference type="GO" id="GO:0046983">
    <property type="term" value="F:protein dimerization activity"/>
    <property type="evidence" value="ECO:0007669"/>
    <property type="project" value="InterPro"/>
</dbReference>
<protein>
    <submittedName>
        <fullName evidence="11">Histidine kinase</fullName>
    </submittedName>
</protein>
<dbReference type="InterPro" id="IPR011712">
    <property type="entry name" value="Sig_transdc_His_kin_sub3_dim/P"/>
</dbReference>
<dbReference type="CDD" id="cd16917">
    <property type="entry name" value="HATPase_UhpB-NarQ-NarX-like"/>
    <property type="match status" value="1"/>
</dbReference>
<dbReference type="InterPro" id="IPR003594">
    <property type="entry name" value="HATPase_dom"/>
</dbReference>
<dbReference type="PANTHER" id="PTHR24421:SF58">
    <property type="entry name" value="SIGNAL TRANSDUCTION HISTIDINE-PROTEIN KINASE_PHOSPHATASE UHPB"/>
    <property type="match status" value="1"/>
</dbReference>
<dbReference type="InterPro" id="IPR005467">
    <property type="entry name" value="His_kinase_dom"/>
</dbReference>
<dbReference type="Gene3D" id="1.20.5.1930">
    <property type="match status" value="1"/>
</dbReference>
<dbReference type="SMART" id="SM01049">
    <property type="entry name" value="Cache_2"/>
    <property type="match status" value="1"/>
</dbReference>
<evidence type="ECO:0000256" key="4">
    <source>
        <dbReference type="ARBA" id="ARBA00022692"/>
    </source>
</evidence>
<dbReference type="PROSITE" id="PS50109">
    <property type="entry name" value="HIS_KIN"/>
    <property type="match status" value="1"/>
</dbReference>
<dbReference type="Gene3D" id="3.30.450.20">
    <property type="entry name" value="PAS domain"/>
    <property type="match status" value="1"/>
</dbReference>
<comment type="caution">
    <text evidence="11">The sequence shown here is derived from an EMBL/GenBank/DDBJ whole genome shotgun (WGS) entry which is preliminary data.</text>
</comment>
<dbReference type="GO" id="GO:0000155">
    <property type="term" value="F:phosphorelay sensor kinase activity"/>
    <property type="evidence" value="ECO:0007669"/>
    <property type="project" value="InterPro"/>
</dbReference>
<dbReference type="Pfam" id="PF07730">
    <property type="entry name" value="HisKA_3"/>
    <property type="match status" value="1"/>
</dbReference>
<comment type="subcellular location">
    <subcellularLocation>
        <location evidence="1">Cell membrane</location>
        <topology evidence="1">Multi-pass membrane protein</topology>
    </subcellularLocation>
</comment>
<feature type="domain" description="Histidine kinase" evidence="10">
    <location>
        <begin position="254"/>
        <end position="462"/>
    </location>
</feature>
<dbReference type="Gene3D" id="3.30.565.10">
    <property type="entry name" value="Histidine kinase-like ATPase, C-terminal domain"/>
    <property type="match status" value="1"/>
</dbReference>
<keyword evidence="3" id="KW-0808">Transferase</keyword>
<keyword evidence="6 9" id="KW-1133">Transmembrane helix</keyword>
<evidence type="ECO:0000313" key="12">
    <source>
        <dbReference type="Proteomes" id="UP000216885"/>
    </source>
</evidence>
<feature type="transmembrane region" description="Helical" evidence="9">
    <location>
        <begin position="203"/>
        <end position="227"/>
    </location>
</feature>
<evidence type="ECO:0000259" key="10">
    <source>
        <dbReference type="PROSITE" id="PS50109"/>
    </source>
</evidence>
<keyword evidence="8 9" id="KW-0472">Membrane</keyword>